<protein>
    <submittedName>
        <fullName evidence="1">Uncharacterized protein</fullName>
    </submittedName>
</protein>
<dbReference type="Proteomes" id="UP001190700">
    <property type="component" value="Unassembled WGS sequence"/>
</dbReference>
<evidence type="ECO:0000313" key="1">
    <source>
        <dbReference type="EMBL" id="KAK3236280.1"/>
    </source>
</evidence>
<evidence type="ECO:0000313" key="2">
    <source>
        <dbReference type="Proteomes" id="UP001190700"/>
    </source>
</evidence>
<dbReference type="InterPro" id="IPR016024">
    <property type="entry name" value="ARM-type_fold"/>
</dbReference>
<name>A0AAE0BHV2_9CHLO</name>
<proteinExistence type="predicted"/>
<comment type="caution">
    <text evidence="1">The sequence shown here is derived from an EMBL/GenBank/DDBJ whole genome shotgun (WGS) entry which is preliminary data.</text>
</comment>
<reference evidence="1 2" key="1">
    <citation type="journal article" date="2015" name="Genome Biol. Evol.">
        <title>Comparative Genomics of a Bacterivorous Green Alga Reveals Evolutionary Causalities and Consequences of Phago-Mixotrophic Mode of Nutrition.</title>
        <authorList>
            <person name="Burns J.A."/>
            <person name="Paasch A."/>
            <person name="Narechania A."/>
            <person name="Kim E."/>
        </authorList>
    </citation>
    <scope>NUCLEOTIDE SEQUENCE [LARGE SCALE GENOMIC DNA]</scope>
    <source>
        <strain evidence="1 2">PLY_AMNH</strain>
    </source>
</reference>
<accession>A0AAE0BHV2</accession>
<feature type="non-terminal residue" evidence="1">
    <location>
        <position position="1"/>
    </location>
</feature>
<sequence>DSCGAMDLADPAEGLPAPPAQQRMTAELARGLVEQGAGEALAALAEKLPSACETLLLAMTQCARLWFSAVQRGAGSGLEPQRGVVPRLLQQIIGKGGLSSTRADVRQAAIPLAVALASGAPEPDAATVCSRVAAELVGRIARSDTQMEVRAAAVEAGGRLLASSAAHMAAAQVEALLVHALTVCLDPEPKVANSARGIIGSHLASLSAWQPELVVEHLFEASSDVEIAGALDDLVPAVTVLIEQQWLDLHAAEQRFPDLVKAGSRVRAMAYAANDRPRVEAASLLLRAAGGHVPLACVCEHFEALAGQPTKGACDVAPRACLLDALVVIVEIAA</sequence>
<dbReference type="InterPro" id="IPR011989">
    <property type="entry name" value="ARM-like"/>
</dbReference>
<dbReference type="Gene3D" id="1.25.10.10">
    <property type="entry name" value="Leucine-rich Repeat Variant"/>
    <property type="match status" value="1"/>
</dbReference>
<gene>
    <name evidence="1" type="ORF">CYMTET_53569</name>
</gene>
<dbReference type="EMBL" id="LGRX02035103">
    <property type="protein sequence ID" value="KAK3236280.1"/>
    <property type="molecule type" value="Genomic_DNA"/>
</dbReference>
<dbReference type="AlphaFoldDB" id="A0AAE0BHV2"/>
<dbReference type="SUPFAM" id="SSF48371">
    <property type="entry name" value="ARM repeat"/>
    <property type="match status" value="1"/>
</dbReference>
<organism evidence="1 2">
    <name type="scientific">Cymbomonas tetramitiformis</name>
    <dbReference type="NCBI Taxonomy" id="36881"/>
    <lineage>
        <taxon>Eukaryota</taxon>
        <taxon>Viridiplantae</taxon>
        <taxon>Chlorophyta</taxon>
        <taxon>Pyramimonadophyceae</taxon>
        <taxon>Pyramimonadales</taxon>
        <taxon>Pyramimonadaceae</taxon>
        <taxon>Cymbomonas</taxon>
    </lineage>
</organism>
<keyword evidence="2" id="KW-1185">Reference proteome</keyword>
<feature type="non-terminal residue" evidence="1">
    <location>
        <position position="334"/>
    </location>
</feature>